<feature type="region of interest" description="Disordered" evidence="16">
    <location>
        <begin position="200"/>
        <end position="242"/>
    </location>
</feature>
<keyword evidence="6 17" id="KW-0812">Transmembrane</keyword>
<keyword evidence="3" id="KW-0813">Transport</keyword>
<protein>
    <submittedName>
        <fullName evidence="19">Leucine rich repeat containing 8 VRAC subunit Db</fullName>
    </submittedName>
</protein>
<keyword evidence="12" id="KW-0407">Ion channel</keyword>
<feature type="transmembrane region" description="Helical" evidence="17">
    <location>
        <begin position="27"/>
        <end position="47"/>
    </location>
</feature>
<name>A0A8C4NIC4_EPTBU</name>
<dbReference type="Pfam" id="PF12534">
    <property type="entry name" value="Pannexin_like"/>
    <property type="match status" value="1"/>
</dbReference>
<keyword evidence="5" id="KW-0433">Leucine-rich repeat</keyword>
<evidence type="ECO:0000256" key="4">
    <source>
        <dbReference type="ARBA" id="ARBA00022475"/>
    </source>
</evidence>
<dbReference type="InterPro" id="IPR050216">
    <property type="entry name" value="LRR_domain-containing"/>
</dbReference>
<keyword evidence="9" id="KW-0406">Ion transport</keyword>
<evidence type="ECO:0000256" key="3">
    <source>
        <dbReference type="ARBA" id="ARBA00022448"/>
    </source>
</evidence>
<evidence type="ECO:0000256" key="16">
    <source>
        <dbReference type="SAM" id="MobiDB-lite"/>
    </source>
</evidence>
<evidence type="ECO:0000256" key="7">
    <source>
        <dbReference type="ARBA" id="ARBA00022737"/>
    </source>
</evidence>
<dbReference type="PANTHER" id="PTHR48051:SF58">
    <property type="entry name" value="VOLUME-REGULATED ANION CHANNEL SUBUNIT LRRC8E"/>
    <property type="match status" value="1"/>
</dbReference>
<feature type="transmembrane region" description="Helical" evidence="17">
    <location>
        <begin position="332"/>
        <end position="354"/>
    </location>
</feature>
<dbReference type="GO" id="GO:0034220">
    <property type="term" value="P:monoatomic ion transmembrane transport"/>
    <property type="evidence" value="ECO:0007669"/>
    <property type="project" value="UniProtKB-KW"/>
</dbReference>
<dbReference type="GeneTree" id="ENSGT00940000154043"/>
<accession>A0A8C4NIC4</accession>
<evidence type="ECO:0000256" key="5">
    <source>
        <dbReference type="ARBA" id="ARBA00022614"/>
    </source>
</evidence>
<keyword evidence="7" id="KW-0677">Repeat</keyword>
<sequence>MFTITEISSLSEVQSSFRILKPWWDVCLDYLTIVMMMLSIFAGTMQFSRDQVYCLPKLEHNMTCTFEGIVNLHSAVSAAQNVKPSGKSSGMEYIQYMFVNQKCYNDALPWISKYIPFLALIHTIILMASNNFWFKYPKTSSKIEHFVSILGKCFESPWTTKALSETACEESETVGGNQQVRSLSKESSVTVSTKRDFLSNIGGTSGDGSASGTPLLQTKSNVANPHEKPMESPMRGGGETILDKKDGEQAKALFEKVRKFRLHVEESDTIYKLYALQCVVKTLKILFILGYTVYFVDRITFVHECVPDVEDFVGYSTFCCTHNLAPILKKILYTYMAVIALFGFVCFYTLVWLFKRPLKEYSFEKVREESNFSDIPDVKNDFAFLLHMIDLYDALYSKRFAVFLSEVSENKLRQLSLNQEWSYEKLRQHVNTNMQDRLELHLFMLSGVPESVFDIADLEVLKLELIPEVKLPAKITQMTRLQELWLHHCPAKCDATALSFLRDRLWSLHIKFTDVNEIPQWIYTLRNLHELYLYGNLNSENNKVIALESLRELRHLKILLLKSNLSKIPSNLTDASTHLQKLYIHNDGTKIVVWNNLKKFITLTELQLYNCDLERIPHSVFSLGNLQEIDFKGNSISTIEEIVSFQHLKRLLSLKLWHNQIVAIPPTISAVKHLERLNLSNNKLESLPPALFSIKKLRHLDLSHNLLYCLPKEIGYLANLQFLCAANNNLSELPTELFNCSKLRVLLLSHNCIKEWPAKLAARLVQLQQLEVKGNPIEDIVTGVSGIDLQAH</sequence>
<dbReference type="FunFam" id="3.80.10.10:FF:000089">
    <property type="entry name" value="volume-regulated anion channel subunit LRRC8B"/>
    <property type="match status" value="1"/>
</dbReference>
<evidence type="ECO:0000256" key="17">
    <source>
        <dbReference type="SAM" id="Phobius"/>
    </source>
</evidence>
<dbReference type="InterPro" id="IPR021040">
    <property type="entry name" value="LRRC8_Pannexin-like"/>
</dbReference>
<dbReference type="GO" id="GO:0005886">
    <property type="term" value="C:plasma membrane"/>
    <property type="evidence" value="ECO:0007669"/>
    <property type="project" value="UniProtKB-SubCell"/>
</dbReference>
<evidence type="ECO:0000256" key="14">
    <source>
        <dbReference type="ARBA" id="ARBA00024158"/>
    </source>
</evidence>
<evidence type="ECO:0000256" key="12">
    <source>
        <dbReference type="ARBA" id="ARBA00023303"/>
    </source>
</evidence>
<dbReference type="SUPFAM" id="SSF52058">
    <property type="entry name" value="L domain-like"/>
    <property type="match status" value="1"/>
</dbReference>
<evidence type="ECO:0000256" key="6">
    <source>
        <dbReference type="ARBA" id="ARBA00022692"/>
    </source>
</evidence>
<keyword evidence="20" id="KW-1185">Reference proteome</keyword>
<feature type="compositionally biased region" description="Polar residues" evidence="16">
    <location>
        <begin position="214"/>
        <end position="223"/>
    </location>
</feature>
<dbReference type="InterPro" id="IPR003591">
    <property type="entry name" value="Leu-rich_rpt_typical-subtyp"/>
</dbReference>
<keyword evidence="10 17" id="KW-0472">Membrane</keyword>
<dbReference type="Pfam" id="PF13855">
    <property type="entry name" value="LRR_8"/>
    <property type="match status" value="2"/>
</dbReference>
<comment type="catalytic activity">
    <reaction evidence="13">
        <text>iodide(out) = iodide(in)</text>
        <dbReference type="Rhea" id="RHEA:66324"/>
        <dbReference type="ChEBI" id="CHEBI:16382"/>
    </reaction>
</comment>
<comment type="subcellular location">
    <subcellularLocation>
        <location evidence="1">Cell membrane</location>
        <topology evidence="1">Multi-pass membrane protein</topology>
    </subcellularLocation>
</comment>
<keyword evidence="11" id="KW-1015">Disulfide bond</keyword>
<keyword evidence="8 17" id="KW-1133">Transmembrane helix</keyword>
<evidence type="ECO:0000256" key="1">
    <source>
        <dbReference type="ARBA" id="ARBA00004651"/>
    </source>
</evidence>
<keyword evidence="4" id="KW-1003">Cell membrane</keyword>
<reference evidence="19" key="1">
    <citation type="submission" date="2025-05" db="UniProtKB">
        <authorList>
            <consortium name="Ensembl"/>
        </authorList>
    </citation>
    <scope>IDENTIFICATION</scope>
</reference>
<evidence type="ECO:0000256" key="2">
    <source>
        <dbReference type="ARBA" id="ARBA00010471"/>
    </source>
</evidence>
<evidence type="ECO:0000256" key="15">
    <source>
        <dbReference type="ARBA" id="ARBA00024167"/>
    </source>
</evidence>
<dbReference type="InterPro" id="IPR001611">
    <property type="entry name" value="Leu-rich_rpt"/>
</dbReference>
<dbReference type="GO" id="GO:0005737">
    <property type="term" value="C:cytoplasm"/>
    <property type="evidence" value="ECO:0007669"/>
    <property type="project" value="TreeGrafter"/>
</dbReference>
<feature type="transmembrane region" description="Helical" evidence="17">
    <location>
        <begin position="114"/>
        <end position="134"/>
    </location>
</feature>
<evidence type="ECO:0000256" key="11">
    <source>
        <dbReference type="ARBA" id="ARBA00023157"/>
    </source>
</evidence>
<feature type="domain" description="LRRC8 pannexin-like TM region" evidence="18">
    <location>
        <begin position="1"/>
        <end position="350"/>
    </location>
</feature>
<dbReference type="Ensembl" id="ENSEBUT00000007570.1">
    <property type="protein sequence ID" value="ENSEBUP00000007099.1"/>
    <property type="gene ID" value="ENSEBUG00000004663.1"/>
</dbReference>
<dbReference type="InterPro" id="IPR032675">
    <property type="entry name" value="LRR_dom_sf"/>
</dbReference>
<comment type="similarity">
    <text evidence="2">Belongs to the LRRC8 family.</text>
</comment>
<organism evidence="19 20">
    <name type="scientific">Eptatretus burgeri</name>
    <name type="common">Inshore hagfish</name>
    <dbReference type="NCBI Taxonomy" id="7764"/>
    <lineage>
        <taxon>Eukaryota</taxon>
        <taxon>Metazoa</taxon>
        <taxon>Chordata</taxon>
        <taxon>Craniata</taxon>
        <taxon>Vertebrata</taxon>
        <taxon>Cyclostomata</taxon>
        <taxon>Myxini</taxon>
        <taxon>Myxiniformes</taxon>
        <taxon>Myxinidae</taxon>
        <taxon>Eptatretinae</taxon>
        <taxon>Eptatretus</taxon>
    </lineage>
</organism>
<evidence type="ECO:0000313" key="20">
    <source>
        <dbReference type="Proteomes" id="UP000694388"/>
    </source>
</evidence>
<dbReference type="PROSITE" id="PS51450">
    <property type="entry name" value="LRR"/>
    <property type="match status" value="2"/>
</dbReference>
<comment type="catalytic activity">
    <reaction evidence="14">
        <text>taurine(out) = taurine(in)</text>
        <dbReference type="Rhea" id="RHEA:66328"/>
        <dbReference type="ChEBI" id="CHEBI:507393"/>
    </reaction>
</comment>
<dbReference type="SMART" id="SM00364">
    <property type="entry name" value="LRR_BAC"/>
    <property type="match status" value="3"/>
</dbReference>
<comment type="catalytic activity">
    <reaction evidence="15">
        <text>chloride(in) = chloride(out)</text>
        <dbReference type="Rhea" id="RHEA:29823"/>
        <dbReference type="ChEBI" id="CHEBI:17996"/>
    </reaction>
</comment>
<dbReference type="SMART" id="SM00369">
    <property type="entry name" value="LRR_TYP"/>
    <property type="match status" value="8"/>
</dbReference>
<evidence type="ECO:0000256" key="8">
    <source>
        <dbReference type="ARBA" id="ARBA00022989"/>
    </source>
</evidence>
<evidence type="ECO:0000256" key="13">
    <source>
        <dbReference type="ARBA" id="ARBA00024145"/>
    </source>
</evidence>
<evidence type="ECO:0000256" key="9">
    <source>
        <dbReference type="ARBA" id="ARBA00023065"/>
    </source>
</evidence>
<evidence type="ECO:0000313" key="19">
    <source>
        <dbReference type="Ensembl" id="ENSEBUP00000007115.1"/>
    </source>
</evidence>
<evidence type="ECO:0000256" key="10">
    <source>
        <dbReference type="ARBA" id="ARBA00023136"/>
    </source>
</evidence>
<evidence type="ECO:0000259" key="18">
    <source>
        <dbReference type="Pfam" id="PF12534"/>
    </source>
</evidence>
<dbReference type="PANTHER" id="PTHR48051">
    <property type="match status" value="1"/>
</dbReference>
<dbReference type="Ensembl" id="ENSEBUT00000007586.1">
    <property type="protein sequence ID" value="ENSEBUP00000007115.1"/>
    <property type="gene ID" value="ENSEBUG00000004663.1"/>
</dbReference>
<proteinExistence type="inferred from homology"/>
<dbReference type="Proteomes" id="UP000694388">
    <property type="component" value="Unplaced"/>
</dbReference>
<dbReference type="AlphaFoldDB" id="A0A8C4NIC4"/>
<dbReference type="OMA" id="FANGCKC"/>
<dbReference type="Gene3D" id="3.80.10.10">
    <property type="entry name" value="Ribonuclease Inhibitor"/>
    <property type="match status" value="3"/>
</dbReference>